<dbReference type="Proteomes" id="UP001345013">
    <property type="component" value="Unassembled WGS sequence"/>
</dbReference>
<dbReference type="EMBL" id="JAVRRG010000215">
    <property type="protein sequence ID" value="KAK5077546.1"/>
    <property type="molecule type" value="Genomic_DNA"/>
</dbReference>
<evidence type="ECO:0000256" key="1">
    <source>
        <dbReference type="SAM" id="MobiDB-lite"/>
    </source>
</evidence>
<gene>
    <name evidence="5" type="ORF">LTR24_009550</name>
</gene>
<protein>
    <recommendedName>
        <fullName evidence="7">G domain-containing protein</fullName>
    </recommendedName>
</protein>
<keyword evidence="6" id="KW-1185">Reference proteome</keyword>
<evidence type="ECO:0000259" key="3">
    <source>
        <dbReference type="Pfam" id="PF01926"/>
    </source>
</evidence>
<feature type="compositionally biased region" description="Low complexity" evidence="1">
    <location>
        <begin position="997"/>
        <end position="1007"/>
    </location>
</feature>
<dbReference type="InterPro" id="IPR027417">
    <property type="entry name" value="P-loop_NTPase"/>
</dbReference>
<keyword evidence="2" id="KW-0812">Transmembrane</keyword>
<feature type="compositionally biased region" description="Polar residues" evidence="1">
    <location>
        <begin position="958"/>
        <end position="987"/>
    </location>
</feature>
<evidence type="ECO:0000313" key="6">
    <source>
        <dbReference type="Proteomes" id="UP001345013"/>
    </source>
</evidence>
<sequence>MSENVSIRRFIVCVDGVTDGATNTSGSVGARNASSISRLNSVIKTGQSIDDSGRIISQTVQHHRAIVPGSLLAGKFKTKTLPPAEQQIQDIVFDILQKLEAPSDEIFLFGSGCGAYTVRAVAGTLHHMGIPRPGYLKDFPALYKNALDLMRARQQEDSQQGHKALTYLRTRTDGMPNIKFVGIFDAIKSPADKQLHDTSCVPSIRNFRHAMAFNENRTTNALDAPQAPSHKDMEGRSFIQAWFLGYHPDLIGGTQHDGLSLYPLQWVLIESMLSGLVVSFDATRMEAAAMENPLALTFPQFTGGPPDLSGSEQIQWQFQYVNNISVSMFDLQSTNVAKTNAAEASHATNFETVNAFYNAPRKIFSKEELIGWNKEQSFGTIVHPSVFCILDRTQRYFEQSRFKPYKQPLADFEVNCMRGNAEDIPPWLQDSQLLASGVKAFRILVCGKTGVGKSTLINKVFGVEMTEESETYAQGNHDINQAFESPNHPGLLIHDSRGWQAGSDHELDLIAQFLRHRAFQKEAAEALHVIWFCVDSDVSRIEEADKRTFETIAQFSNNVPVFVIGTKKDKLVAFRKMQLLEQYMEKTNDYQESSRLANLEAEKLAQDQFDKLRDQLSQIKSYKADGFVCISKNDDAGVKSLLTQTLDTIVDERVRIFCVAAQVVDVEQKIDSAITECMRLGTHAIRTAMVPLPFSGIVGTPTVSRIICEHVLQCFGFPKAMPEEVEDIMSRIVLGNLKQFMTVTLTQFMLVSSASIGLAIGTIGVGALLGLASCFLSTPPTARMLLKCACDMILILERSFRYSGKYVSTKQIEDAAKQYVTIRTTTFGGKEKRLQEHIHEQVDRMIPLSKIAIGFRFNKLRTGFEHIIYKNRFDRPPDYEGPDPFADKMAELGGETTTMPVELASEAERRPELSGTSAVSELAATRSTTYPAGVMELPGSSPSETTLVSRPSHEQRPSELSTVSSPDTTITRTFETPLTELSASPSIKENKLEKSKSNGSSFFSKSWKSTKVKKSKTTL</sequence>
<dbReference type="PANTHER" id="PTHR33840:SF1">
    <property type="entry name" value="TLE1 PHOSPHOLIPASE DOMAIN-CONTAINING PROTEIN"/>
    <property type="match status" value="1"/>
</dbReference>
<proteinExistence type="predicted"/>
<dbReference type="InterPro" id="IPR018712">
    <property type="entry name" value="Tle1-like_cat"/>
</dbReference>
<feature type="compositionally biased region" description="Basic residues" evidence="1">
    <location>
        <begin position="1008"/>
        <end position="1019"/>
    </location>
</feature>
<feature type="domain" description="T6SS Phospholipase effector Tle1-like catalytic" evidence="4">
    <location>
        <begin position="8"/>
        <end position="268"/>
    </location>
</feature>
<feature type="region of interest" description="Disordered" evidence="1">
    <location>
        <begin position="906"/>
        <end position="1019"/>
    </location>
</feature>
<keyword evidence="2" id="KW-0472">Membrane</keyword>
<comment type="caution">
    <text evidence="5">The sequence shown here is derived from an EMBL/GenBank/DDBJ whole genome shotgun (WGS) entry which is preliminary data.</text>
</comment>
<dbReference type="Pfam" id="PF09994">
    <property type="entry name" value="T6SS_Tle1-like_cat"/>
    <property type="match status" value="1"/>
</dbReference>
<dbReference type="Pfam" id="PF01926">
    <property type="entry name" value="MMR_HSR1"/>
    <property type="match status" value="1"/>
</dbReference>
<feature type="compositionally biased region" description="Polar residues" evidence="1">
    <location>
        <begin position="940"/>
        <end position="949"/>
    </location>
</feature>
<feature type="domain" description="G" evidence="3">
    <location>
        <begin position="442"/>
        <end position="566"/>
    </location>
</feature>
<dbReference type="CDD" id="cd00882">
    <property type="entry name" value="Ras_like_GTPase"/>
    <property type="match status" value="1"/>
</dbReference>
<dbReference type="SUPFAM" id="SSF52540">
    <property type="entry name" value="P-loop containing nucleoside triphosphate hydrolases"/>
    <property type="match status" value="1"/>
</dbReference>
<keyword evidence="2" id="KW-1133">Transmembrane helix</keyword>
<evidence type="ECO:0000256" key="2">
    <source>
        <dbReference type="SAM" id="Phobius"/>
    </source>
</evidence>
<organism evidence="5 6">
    <name type="scientific">Lithohypha guttulata</name>
    <dbReference type="NCBI Taxonomy" id="1690604"/>
    <lineage>
        <taxon>Eukaryota</taxon>
        <taxon>Fungi</taxon>
        <taxon>Dikarya</taxon>
        <taxon>Ascomycota</taxon>
        <taxon>Pezizomycotina</taxon>
        <taxon>Eurotiomycetes</taxon>
        <taxon>Chaetothyriomycetidae</taxon>
        <taxon>Chaetothyriales</taxon>
        <taxon>Trichomeriaceae</taxon>
        <taxon>Lithohypha</taxon>
    </lineage>
</organism>
<feature type="transmembrane region" description="Helical" evidence="2">
    <location>
        <begin position="748"/>
        <end position="776"/>
    </location>
</feature>
<dbReference type="PANTHER" id="PTHR33840">
    <property type="match status" value="1"/>
</dbReference>
<accession>A0ABR0JWQ1</accession>
<dbReference type="InterPro" id="IPR006073">
    <property type="entry name" value="GTP-bd"/>
</dbReference>
<feature type="compositionally biased region" description="Polar residues" evidence="1">
    <location>
        <begin position="914"/>
        <end position="930"/>
    </location>
</feature>
<dbReference type="Gene3D" id="3.40.50.300">
    <property type="entry name" value="P-loop containing nucleotide triphosphate hydrolases"/>
    <property type="match status" value="1"/>
</dbReference>
<reference evidence="5 6" key="1">
    <citation type="submission" date="2023-08" db="EMBL/GenBank/DDBJ databases">
        <title>Black Yeasts Isolated from many extreme environments.</title>
        <authorList>
            <person name="Coleine C."/>
            <person name="Stajich J.E."/>
            <person name="Selbmann L."/>
        </authorList>
    </citation>
    <scope>NUCLEOTIDE SEQUENCE [LARGE SCALE GENOMIC DNA]</scope>
    <source>
        <strain evidence="5 6">CCFEE 5885</strain>
    </source>
</reference>
<evidence type="ECO:0000313" key="5">
    <source>
        <dbReference type="EMBL" id="KAK5077546.1"/>
    </source>
</evidence>
<evidence type="ECO:0008006" key="7">
    <source>
        <dbReference type="Google" id="ProtNLM"/>
    </source>
</evidence>
<name>A0ABR0JWQ1_9EURO</name>
<evidence type="ECO:0000259" key="4">
    <source>
        <dbReference type="Pfam" id="PF09994"/>
    </source>
</evidence>